<feature type="region of interest" description="Disordered" evidence="1">
    <location>
        <begin position="117"/>
        <end position="143"/>
    </location>
</feature>
<feature type="compositionally biased region" description="Polar residues" evidence="1">
    <location>
        <begin position="133"/>
        <end position="143"/>
    </location>
</feature>
<dbReference type="AlphaFoldDB" id="A0A1G6I7K3"/>
<evidence type="ECO:0000256" key="1">
    <source>
        <dbReference type="SAM" id="MobiDB-lite"/>
    </source>
</evidence>
<dbReference type="Proteomes" id="UP000199628">
    <property type="component" value="Unassembled WGS sequence"/>
</dbReference>
<proteinExistence type="predicted"/>
<accession>A0A1G6I7K3</accession>
<name>A0A1G6I7K3_9RHOB</name>
<evidence type="ECO:0000313" key="3">
    <source>
        <dbReference type="Proteomes" id="UP000199628"/>
    </source>
</evidence>
<reference evidence="3" key="1">
    <citation type="submission" date="2016-10" db="EMBL/GenBank/DDBJ databases">
        <authorList>
            <person name="Varghese N."/>
            <person name="Submissions S."/>
        </authorList>
    </citation>
    <scope>NUCLEOTIDE SEQUENCE [LARGE SCALE GENOMIC DNA]</scope>
    <source>
        <strain evidence="3">CGMCC 1.9108</strain>
    </source>
</reference>
<keyword evidence="3" id="KW-1185">Reference proteome</keyword>
<organism evidence="2 3">
    <name type="scientific">Ruegeria marina</name>
    <dbReference type="NCBI Taxonomy" id="639004"/>
    <lineage>
        <taxon>Bacteria</taxon>
        <taxon>Pseudomonadati</taxon>
        <taxon>Pseudomonadota</taxon>
        <taxon>Alphaproteobacteria</taxon>
        <taxon>Rhodobacterales</taxon>
        <taxon>Roseobacteraceae</taxon>
        <taxon>Ruegeria</taxon>
    </lineage>
</organism>
<dbReference type="EMBL" id="FMZV01000001">
    <property type="protein sequence ID" value="SDC02519.1"/>
    <property type="molecule type" value="Genomic_DNA"/>
</dbReference>
<evidence type="ECO:0000313" key="2">
    <source>
        <dbReference type="EMBL" id="SDC02519.1"/>
    </source>
</evidence>
<dbReference type="STRING" id="639004.SAMN04488239_10149"/>
<sequence>MASKETTALGELMEQARGMMAVNPAIAPQMEHFWKAQDRILSETEAFSKAWFKRRHEAAQSALDAVRKLNGDAADPSAAIRAMADWQQNSFKRVAEDMQQWVELCANCTGRMAEAEAEAGKEGAEEVAKRTKSAANTKHSTPV</sequence>
<evidence type="ECO:0008006" key="4">
    <source>
        <dbReference type="Google" id="ProtNLM"/>
    </source>
</evidence>
<protein>
    <recommendedName>
        <fullName evidence="4">Phasin protein</fullName>
    </recommendedName>
</protein>
<feature type="compositionally biased region" description="Basic and acidic residues" evidence="1">
    <location>
        <begin position="118"/>
        <end position="129"/>
    </location>
</feature>
<gene>
    <name evidence="2" type="ORF">SAMN04488239_10149</name>
</gene>